<dbReference type="Gene3D" id="1.25.40.10">
    <property type="entry name" value="Tetratricopeptide repeat domain"/>
    <property type="match status" value="2"/>
</dbReference>
<gene>
    <name evidence="2" type="ORF">POBO1169_LOCUS3279</name>
</gene>
<keyword evidence="1" id="KW-0802">TPR repeat</keyword>
<dbReference type="PANTHER" id="PTHR44809">
    <property type="match status" value="1"/>
</dbReference>
<dbReference type="InterPro" id="IPR011990">
    <property type="entry name" value="TPR-like_helical_dom_sf"/>
</dbReference>
<dbReference type="InterPro" id="IPR019734">
    <property type="entry name" value="TPR_rpt"/>
</dbReference>
<dbReference type="AlphaFoldDB" id="A0A7S0MXD8"/>
<name>A0A7S0MXD8_9CHLO</name>
<feature type="repeat" description="TPR" evidence="1">
    <location>
        <begin position="160"/>
        <end position="193"/>
    </location>
</feature>
<dbReference type="PROSITE" id="PS50005">
    <property type="entry name" value="TPR"/>
    <property type="match status" value="1"/>
</dbReference>
<evidence type="ECO:0000256" key="1">
    <source>
        <dbReference type="PROSITE-ProRule" id="PRU00339"/>
    </source>
</evidence>
<dbReference type="SUPFAM" id="SSF48452">
    <property type="entry name" value="TPR-like"/>
    <property type="match status" value="1"/>
</dbReference>
<organism evidence="2">
    <name type="scientific">Pyramimonas obovata</name>
    <dbReference type="NCBI Taxonomy" id="1411642"/>
    <lineage>
        <taxon>Eukaryota</taxon>
        <taxon>Viridiplantae</taxon>
        <taxon>Chlorophyta</taxon>
        <taxon>Pyramimonadophyceae</taxon>
        <taxon>Pyramimonadales</taxon>
        <taxon>Pyramimonadaceae</taxon>
        <taxon>Pyramimonas</taxon>
        <taxon>Pyramimonas incertae sedis</taxon>
    </lineage>
</organism>
<accession>A0A7S0MXD8</accession>
<dbReference type="Pfam" id="PF13432">
    <property type="entry name" value="TPR_16"/>
    <property type="match status" value="1"/>
</dbReference>
<evidence type="ECO:0000313" key="2">
    <source>
        <dbReference type="EMBL" id="CAD8654068.1"/>
    </source>
</evidence>
<dbReference type="PANTHER" id="PTHR44809:SF1">
    <property type="entry name" value="PROTEIN O-MANNOSYL-TRANSFERASE TMTC1"/>
    <property type="match status" value="1"/>
</dbReference>
<proteinExistence type="predicted"/>
<dbReference type="EMBL" id="HBFA01006341">
    <property type="protein sequence ID" value="CAD8654068.1"/>
    <property type="molecule type" value="Transcribed_RNA"/>
</dbReference>
<dbReference type="SMART" id="SM00028">
    <property type="entry name" value="TPR"/>
    <property type="match status" value="2"/>
</dbReference>
<sequence length="286" mass="31676">MAHIMAASSGVLAAPSPLSIGGKLGRGVFVRGSVRGPAQRLPRTSRSSIVVVDARAVWRGSSVSWVGRRSNSRSEFRLFASNEGKRDLDRLEELKETPGMILKVSKGTSYMALLAARKAAREEAAGDEKQLEKVEWAFRQFVESSANGFKEAIKADPNSALAVYNYANFLQTIEDFDEAEKMYRRVLELDGTNTDAANNLGLMLFEQKGNLDGAEEMYAVACQENPNDIDVLYNWAVLRKEGYNDVEGMETLIAQILKVDPKMEEHQLVQDLRGVEVPKIGFPKSQ</sequence>
<reference evidence="2" key="1">
    <citation type="submission" date="2021-01" db="EMBL/GenBank/DDBJ databases">
        <authorList>
            <person name="Corre E."/>
            <person name="Pelletier E."/>
            <person name="Niang G."/>
            <person name="Scheremetjew M."/>
            <person name="Finn R."/>
            <person name="Kale V."/>
            <person name="Holt S."/>
            <person name="Cochrane G."/>
            <person name="Meng A."/>
            <person name="Brown T."/>
            <person name="Cohen L."/>
        </authorList>
    </citation>
    <scope>NUCLEOTIDE SEQUENCE</scope>
    <source>
        <strain evidence="2">CCMP722</strain>
    </source>
</reference>
<protein>
    <submittedName>
        <fullName evidence="2">Uncharacterized protein</fullName>
    </submittedName>
</protein>
<dbReference type="InterPro" id="IPR052943">
    <property type="entry name" value="TMTC_O-mannosyl-trnsfr"/>
</dbReference>